<dbReference type="PANTHER" id="PTHR28271:SF1">
    <property type="entry name" value="LARGE RIBOSOMAL SUBUNIT PROTEIN ML60"/>
    <property type="match status" value="1"/>
</dbReference>
<accession>A0A061AZG4</accession>
<dbReference type="EMBL" id="LK052942">
    <property type="protein sequence ID" value="CDR42616.1"/>
    <property type="molecule type" value="Genomic_DNA"/>
</dbReference>
<dbReference type="OrthoDB" id="2332379at2759"/>
<protein>
    <submittedName>
        <fullName evidence="1">RHTO0S07e02212g1_1</fullName>
    </submittedName>
</protein>
<dbReference type="AlphaFoldDB" id="A0A061AZG4"/>
<proteinExistence type="predicted"/>
<reference evidence="1" key="1">
    <citation type="journal article" date="2014" name="Genome Announc.">
        <title>Draft genome sequence of Rhodosporidium toruloides CECT1137, an oleaginous yeast of biotechnological interest.</title>
        <authorList>
            <person name="Morin N."/>
            <person name="Calcas X."/>
            <person name="Devillers H."/>
            <person name="Durrens P."/>
            <person name="Sherman D.J."/>
            <person name="Nicaud J.-M."/>
            <person name="Neuveglise C."/>
        </authorList>
    </citation>
    <scope>NUCLEOTIDE SEQUENCE</scope>
    <source>
        <strain evidence="1">CECT1137</strain>
    </source>
</reference>
<name>A0A061AZG4_RHOTO</name>
<sequence>MFGAFRPSQTALRGLLWLRLKAVDNVIAKVQASGVQTLSLVRYPPSLLAPEMPARDKYTVFSRYGRNYRMGIHKVPHWTKVTSRVNPKGF</sequence>
<dbReference type="InterPro" id="IPR016340">
    <property type="entry name" value="Ribosomal_mL60"/>
</dbReference>
<dbReference type="GO" id="GO:0003735">
    <property type="term" value="F:structural constituent of ribosome"/>
    <property type="evidence" value="ECO:0007669"/>
    <property type="project" value="TreeGrafter"/>
</dbReference>
<dbReference type="GO" id="GO:0005762">
    <property type="term" value="C:mitochondrial large ribosomal subunit"/>
    <property type="evidence" value="ECO:0007669"/>
    <property type="project" value="TreeGrafter"/>
</dbReference>
<gene>
    <name evidence="1" type="ORF">RHTO0S_07e02212g</name>
</gene>
<dbReference type="Pfam" id="PF09784">
    <property type="entry name" value="L31"/>
    <property type="match status" value="1"/>
</dbReference>
<organism evidence="1">
    <name type="scientific">Rhodotorula toruloides</name>
    <name type="common">Yeast</name>
    <name type="synonym">Rhodosporidium toruloides</name>
    <dbReference type="NCBI Taxonomy" id="5286"/>
    <lineage>
        <taxon>Eukaryota</taxon>
        <taxon>Fungi</taxon>
        <taxon>Dikarya</taxon>
        <taxon>Basidiomycota</taxon>
        <taxon>Pucciniomycotina</taxon>
        <taxon>Microbotryomycetes</taxon>
        <taxon>Sporidiobolales</taxon>
        <taxon>Sporidiobolaceae</taxon>
        <taxon>Rhodotorula</taxon>
    </lineage>
</organism>
<evidence type="ECO:0000313" key="1">
    <source>
        <dbReference type="EMBL" id="CDR42616.1"/>
    </source>
</evidence>
<dbReference type="PANTHER" id="PTHR28271">
    <property type="entry name" value="54S RIBOSOMAL PROTEIN L31, MITOCHONDRIAL"/>
    <property type="match status" value="1"/>
</dbReference>